<feature type="non-terminal residue" evidence="7">
    <location>
        <position position="491"/>
    </location>
</feature>
<organism evidence="7 8">
    <name type="scientific">Myxozyma melibiosi</name>
    <dbReference type="NCBI Taxonomy" id="54550"/>
    <lineage>
        <taxon>Eukaryota</taxon>
        <taxon>Fungi</taxon>
        <taxon>Dikarya</taxon>
        <taxon>Ascomycota</taxon>
        <taxon>Saccharomycotina</taxon>
        <taxon>Lipomycetes</taxon>
        <taxon>Lipomycetales</taxon>
        <taxon>Lipomycetaceae</taxon>
        <taxon>Myxozyma</taxon>
    </lineage>
</organism>
<dbReference type="Gene3D" id="1.50.10.10">
    <property type="match status" value="1"/>
</dbReference>
<keyword evidence="4" id="KW-0325">Glycoprotein</keyword>
<evidence type="ECO:0000256" key="5">
    <source>
        <dbReference type="RuleBase" id="RU361193"/>
    </source>
</evidence>
<evidence type="ECO:0000256" key="2">
    <source>
        <dbReference type="ARBA" id="ARBA00007658"/>
    </source>
</evidence>
<dbReference type="PANTHER" id="PTHR45679:SF5">
    <property type="entry name" value="ER DEGRADATION-ENHANCING ALPHA-MANNOSIDASE-LIKE PROTEIN 1"/>
    <property type="match status" value="1"/>
</dbReference>
<dbReference type="GeneID" id="90035828"/>
<comment type="similarity">
    <text evidence="2 5">Belongs to the glycosyl hydrolase 47 family.</text>
</comment>
<gene>
    <name evidence="7" type="ORF">BZA70DRAFT_234845</name>
</gene>
<dbReference type="PRINTS" id="PR00747">
    <property type="entry name" value="GLYHDRLASE47"/>
</dbReference>
<dbReference type="EMBL" id="JBBJBU010000001">
    <property type="protein sequence ID" value="KAK7207341.1"/>
    <property type="molecule type" value="Genomic_DNA"/>
</dbReference>
<protein>
    <recommendedName>
        <fullName evidence="5">alpha-1,2-Mannosidase</fullName>
        <ecNumber evidence="5">3.2.1.-</ecNumber>
    </recommendedName>
</protein>
<dbReference type="Pfam" id="PF01532">
    <property type="entry name" value="Glyco_hydro_47"/>
    <property type="match status" value="1"/>
</dbReference>
<sequence>MVGRRKFAAVAGALLLLAGTPSTFAFPKAHLDRLKCVLLIPPLLISIANVPPSRQETKEAFYHSWSHYLNYGFPEDEVAPISCSGRGSDRKNPNNIGLNDVLGDFSLTLIDSMDTLVMMDDQEGFEAAVKKVERFVQFDLPSRVQIFETTIRVIGGLLSAHIYATSPDLGHQIKDYNGSLLTLAVDLADRLMPAFDTPTGIPLPRANLRRGIDQENITETCTAGAGSLVLEFATLSRLTGDDKYEAVARRAFFAIWERRTALDIVGTAIDSVSGLWLSAMSGVGASIDSFYEYALKSYILLGDEQFLDVFALSYAAIKENMLDDWLYKNIHMVTGQVLTGWVDALAAFFPGLQVLAGDVNAAVKSHLVYYKIWMTYAGTPERWNYVNRKGSVELGWYGLRPEFVESNYMLYRATKDPFYLHVGAQILSDLQTRARVACGYASIHNVQTGELDDRMESFFLSETLKYLYLLFDVDNPLNHDGSNFVFSTEAH</sequence>
<dbReference type="SUPFAM" id="SSF48225">
    <property type="entry name" value="Seven-hairpin glycosidases"/>
    <property type="match status" value="1"/>
</dbReference>
<dbReference type="InterPro" id="IPR012341">
    <property type="entry name" value="6hp_glycosidase-like_sf"/>
</dbReference>
<keyword evidence="5" id="KW-0326">Glycosidase</keyword>
<dbReference type="InterPro" id="IPR044674">
    <property type="entry name" value="EDEM1/2/3"/>
</dbReference>
<dbReference type="InterPro" id="IPR001382">
    <property type="entry name" value="Glyco_hydro_47"/>
</dbReference>
<keyword evidence="3" id="KW-0256">Endoplasmic reticulum</keyword>
<keyword evidence="6" id="KW-0732">Signal</keyword>
<dbReference type="Proteomes" id="UP001498771">
    <property type="component" value="Unassembled WGS sequence"/>
</dbReference>
<comment type="subcellular location">
    <subcellularLocation>
        <location evidence="1">Endoplasmic reticulum</location>
    </subcellularLocation>
</comment>
<keyword evidence="8" id="KW-1185">Reference proteome</keyword>
<evidence type="ECO:0000256" key="1">
    <source>
        <dbReference type="ARBA" id="ARBA00004240"/>
    </source>
</evidence>
<accession>A0ABR1FBV9</accession>
<dbReference type="EC" id="3.2.1.-" evidence="5"/>
<evidence type="ECO:0000256" key="6">
    <source>
        <dbReference type="SAM" id="SignalP"/>
    </source>
</evidence>
<keyword evidence="5 7" id="KW-0378">Hydrolase</keyword>
<proteinExistence type="inferred from homology"/>
<evidence type="ECO:0000256" key="4">
    <source>
        <dbReference type="ARBA" id="ARBA00023180"/>
    </source>
</evidence>
<feature type="chain" id="PRO_5045790288" description="alpha-1,2-Mannosidase" evidence="6">
    <location>
        <begin position="26"/>
        <end position="491"/>
    </location>
</feature>
<reference evidence="7 8" key="1">
    <citation type="submission" date="2024-03" db="EMBL/GenBank/DDBJ databases">
        <title>Genome-scale model development and genomic sequencing of the oleaginous clade Lipomyces.</title>
        <authorList>
            <consortium name="Lawrence Berkeley National Laboratory"/>
            <person name="Czajka J.J."/>
            <person name="Han Y."/>
            <person name="Kim J."/>
            <person name="Mondo S.J."/>
            <person name="Hofstad B.A."/>
            <person name="Robles A."/>
            <person name="Haridas S."/>
            <person name="Riley R."/>
            <person name="LaButti K."/>
            <person name="Pangilinan J."/>
            <person name="Andreopoulos W."/>
            <person name="Lipzen A."/>
            <person name="Yan J."/>
            <person name="Wang M."/>
            <person name="Ng V."/>
            <person name="Grigoriev I.V."/>
            <person name="Spatafora J.W."/>
            <person name="Magnuson J.K."/>
            <person name="Baker S.E."/>
            <person name="Pomraning K.R."/>
        </authorList>
    </citation>
    <scope>NUCLEOTIDE SEQUENCE [LARGE SCALE GENOMIC DNA]</scope>
    <source>
        <strain evidence="7 8">Phaff 52-87</strain>
    </source>
</reference>
<evidence type="ECO:0000256" key="3">
    <source>
        <dbReference type="ARBA" id="ARBA00022824"/>
    </source>
</evidence>
<dbReference type="PANTHER" id="PTHR45679">
    <property type="entry name" value="ER DEGRADATION-ENHANCING ALPHA-MANNOSIDASE-LIKE PROTEIN 2"/>
    <property type="match status" value="1"/>
</dbReference>
<evidence type="ECO:0000313" key="8">
    <source>
        <dbReference type="Proteomes" id="UP001498771"/>
    </source>
</evidence>
<dbReference type="InterPro" id="IPR036026">
    <property type="entry name" value="Seven-hairpin_glycosidases"/>
</dbReference>
<name>A0ABR1FBV9_9ASCO</name>
<dbReference type="RefSeq" id="XP_064770374.1">
    <property type="nucleotide sequence ID" value="XM_064910316.1"/>
</dbReference>
<feature type="signal peptide" evidence="6">
    <location>
        <begin position="1"/>
        <end position="25"/>
    </location>
</feature>
<dbReference type="GO" id="GO:0016787">
    <property type="term" value="F:hydrolase activity"/>
    <property type="evidence" value="ECO:0007669"/>
    <property type="project" value="UniProtKB-KW"/>
</dbReference>
<comment type="caution">
    <text evidence="7">The sequence shown here is derived from an EMBL/GenBank/DDBJ whole genome shotgun (WGS) entry which is preliminary data.</text>
</comment>
<evidence type="ECO:0000313" key="7">
    <source>
        <dbReference type="EMBL" id="KAK7207341.1"/>
    </source>
</evidence>